<protein>
    <submittedName>
        <fullName evidence="1">Phosphonate C-P lyase system protein PhnG</fullName>
    </submittedName>
</protein>
<gene>
    <name evidence="1" type="primary">phnG</name>
    <name evidence="1" type="ORF">JHL22_11945</name>
</gene>
<comment type="caution">
    <text evidence="1">The sequence shown here is derived from an EMBL/GenBank/DDBJ whole genome shotgun (WGS) entry which is preliminary data.</text>
</comment>
<evidence type="ECO:0000313" key="1">
    <source>
        <dbReference type="EMBL" id="MBK1781932.1"/>
    </source>
</evidence>
<dbReference type="EMBL" id="JAENGP010000013">
    <property type="protein sequence ID" value="MBK1781932.1"/>
    <property type="molecule type" value="Genomic_DNA"/>
</dbReference>
<dbReference type="Proteomes" id="UP000635316">
    <property type="component" value="Unassembled WGS sequence"/>
</dbReference>
<organism evidence="1 2">
    <name type="scientific">Advenella mandrilli</name>
    <dbReference type="NCBI Taxonomy" id="2800330"/>
    <lineage>
        <taxon>Bacteria</taxon>
        <taxon>Pseudomonadati</taxon>
        <taxon>Pseudomonadota</taxon>
        <taxon>Betaproteobacteria</taxon>
        <taxon>Burkholderiales</taxon>
        <taxon>Alcaligenaceae</taxon>
    </lineage>
</organism>
<dbReference type="GO" id="GO:0016829">
    <property type="term" value="F:lyase activity"/>
    <property type="evidence" value="ECO:0007669"/>
    <property type="project" value="UniProtKB-KW"/>
</dbReference>
<accession>A0ABS1EG81</accession>
<keyword evidence="2" id="KW-1185">Reference proteome</keyword>
<dbReference type="Pfam" id="PF06754">
    <property type="entry name" value="PhnG"/>
    <property type="match status" value="1"/>
</dbReference>
<keyword evidence="1" id="KW-0456">Lyase</keyword>
<evidence type="ECO:0000313" key="2">
    <source>
        <dbReference type="Proteomes" id="UP000635316"/>
    </source>
</evidence>
<dbReference type="NCBIfam" id="TIGR03293">
    <property type="entry name" value="PhnG_redo"/>
    <property type="match status" value="1"/>
</dbReference>
<name>A0ABS1EG81_9BURK</name>
<proteinExistence type="predicted"/>
<dbReference type="InterPro" id="IPR009609">
    <property type="entry name" value="Phosphonate_metab_PhnG"/>
</dbReference>
<sequence length="152" mass="16781">MESTSMTAQANKTLRQQWMQVLAKAGDALMSFETALTRSAYRKIRAPETGMVMVRGRSGGTGQAFNVGEMTVTRCVVRLDDGSTGYSYIAGRNKQHAELAALADAHLQGNEQAHWMATLIQPLQQQQQQQRLQREADVAASKVSFFTMVRGD</sequence>
<reference evidence="1 2" key="1">
    <citation type="submission" date="2020-12" db="EMBL/GenBank/DDBJ databases">
        <authorList>
            <person name="Lu T."/>
            <person name="Wang Q."/>
            <person name="Han X."/>
        </authorList>
    </citation>
    <scope>NUCLEOTIDE SEQUENCE [LARGE SCALE GENOMIC DNA]</scope>
    <source>
        <strain evidence="1 2">WQ 585</strain>
    </source>
</reference>